<gene>
    <name evidence="2" type="ORF">EI981_12560</name>
</gene>
<dbReference type="Pfam" id="PF01370">
    <property type="entry name" value="Epimerase"/>
    <property type="match status" value="1"/>
</dbReference>
<dbReference type="AlphaFoldDB" id="A0A3Q9IB63"/>
<dbReference type="Proteomes" id="UP000270678">
    <property type="component" value="Chromosome"/>
</dbReference>
<dbReference type="RefSeq" id="WP_126998604.1">
    <property type="nucleotide sequence ID" value="NZ_CP034346.1"/>
</dbReference>
<dbReference type="KEGG" id="plut:EI981_12560"/>
<dbReference type="CDD" id="cd05229">
    <property type="entry name" value="SDR_a3"/>
    <property type="match status" value="1"/>
</dbReference>
<dbReference type="EMBL" id="CP034346">
    <property type="protein sequence ID" value="AZS15212.1"/>
    <property type="molecule type" value="Genomic_DNA"/>
</dbReference>
<dbReference type="InterPro" id="IPR051783">
    <property type="entry name" value="NAD(P)-dependent_oxidoreduct"/>
</dbReference>
<reference evidence="3" key="1">
    <citation type="submission" date="2018-12" db="EMBL/GenBank/DDBJ databases">
        <title>Complete genome sequence of Paenibacillus sp. MBLB1234.</title>
        <authorList>
            <person name="Nam Y.-D."/>
            <person name="Kang J."/>
            <person name="Chung W.-H."/>
            <person name="Park Y.S."/>
        </authorList>
    </citation>
    <scope>NUCLEOTIDE SEQUENCE [LARGE SCALE GENOMIC DNA]</scope>
    <source>
        <strain evidence="3">MBLB1234</strain>
    </source>
</reference>
<dbReference type="GO" id="GO:0004029">
    <property type="term" value="F:aldehyde dehydrogenase (NAD+) activity"/>
    <property type="evidence" value="ECO:0007669"/>
    <property type="project" value="TreeGrafter"/>
</dbReference>
<dbReference type="PANTHER" id="PTHR48079">
    <property type="entry name" value="PROTEIN YEEZ"/>
    <property type="match status" value="1"/>
</dbReference>
<dbReference type="InterPro" id="IPR001509">
    <property type="entry name" value="Epimerase_deHydtase"/>
</dbReference>
<dbReference type="InterPro" id="IPR036291">
    <property type="entry name" value="NAD(P)-bd_dom_sf"/>
</dbReference>
<proteinExistence type="predicted"/>
<accession>A0A3Q9IB63</accession>
<dbReference type="Gene3D" id="3.40.50.720">
    <property type="entry name" value="NAD(P)-binding Rossmann-like Domain"/>
    <property type="match status" value="1"/>
</dbReference>
<sequence length="315" mass="34718">MATGIDELHVVVGTGPLGIAVMEELLRKGKSVRMVNRSGRASVPSGIQVIQGDAADRESIGQACKGASVIYHCAKAAYTEWPEKFPPIMKGIIDAAAKEKAKVVYGDNLYMYGSKHQVLTEDLPNGAIGHKGRTRAQMADMLLEAHHSGKVRAAIGRGADFYGPGVLESSLGERIFQAALDGRAAEVLGNIDIPHTYLYIRDFAKGLVTLGEREEALGQVWHIPGAATITTRQIVNMVYEAAGKRTKFRIAPKFFVYLMGLFNANMREIKETLYLFEKPFIVNTSNYEQAFGRDTTPHKLAIAETMDWFRNRSQK</sequence>
<keyword evidence="3" id="KW-1185">Reference proteome</keyword>
<evidence type="ECO:0000259" key="1">
    <source>
        <dbReference type="Pfam" id="PF01370"/>
    </source>
</evidence>
<evidence type="ECO:0000313" key="3">
    <source>
        <dbReference type="Proteomes" id="UP000270678"/>
    </source>
</evidence>
<dbReference type="PANTHER" id="PTHR48079:SF6">
    <property type="entry name" value="NAD(P)-BINDING DOMAIN-CONTAINING PROTEIN-RELATED"/>
    <property type="match status" value="1"/>
</dbReference>
<organism evidence="2 3">
    <name type="scientific">Paenibacillus lutimineralis</name>
    <dbReference type="NCBI Taxonomy" id="2707005"/>
    <lineage>
        <taxon>Bacteria</taxon>
        <taxon>Bacillati</taxon>
        <taxon>Bacillota</taxon>
        <taxon>Bacilli</taxon>
        <taxon>Bacillales</taxon>
        <taxon>Paenibacillaceae</taxon>
        <taxon>Paenibacillus</taxon>
    </lineage>
</organism>
<feature type="domain" description="NAD-dependent epimerase/dehydratase" evidence="1">
    <location>
        <begin position="13"/>
        <end position="216"/>
    </location>
</feature>
<dbReference type="GO" id="GO:0005737">
    <property type="term" value="C:cytoplasm"/>
    <property type="evidence" value="ECO:0007669"/>
    <property type="project" value="TreeGrafter"/>
</dbReference>
<name>A0A3Q9IB63_9BACL</name>
<dbReference type="OrthoDB" id="112777at2"/>
<protein>
    <submittedName>
        <fullName evidence="2">NAD-dependent epimerase/dehydratase family protein</fullName>
    </submittedName>
</protein>
<evidence type="ECO:0000313" key="2">
    <source>
        <dbReference type="EMBL" id="AZS15212.1"/>
    </source>
</evidence>
<dbReference type="SUPFAM" id="SSF51735">
    <property type="entry name" value="NAD(P)-binding Rossmann-fold domains"/>
    <property type="match status" value="1"/>
</dbReference>